<dbReference type="SUPFAM" id="SSF48208">
    <property type="entry name" value="Six-hairpin glycosidases"/>
    <property type="match status" value="1"/>
</dbReference>
<dbReference type="Gene3D" id="2.60.120.430">
    <property type="entry name" value="Galactose-binding lectin"/>
    <property type="match status" value="1"/>
</dbReference>
<dbReference type="Pfam" id="PF07944">
    <property type="entry name" value="Beta-AFase-like_GH127_cat"/>
    <property type="match status" value="1"/>
</dbReference>
<dbReference type="Pfam" id="PF20578">
    <property type="entry name" value="aBig_2"/>
    <property type="match status" value="1"/>
</dbReference>
<evidence type="ECO:0000256" key="2">
    <source>
        <dbReference type="SAM" id="Phobius"/>
    </source>
</evidence>
<feature type="transmembrane region" description="Helical" evidence="2">
    <location>
        <begin position="42"/>
        <end position="63"/>
    </location>
</feature>
<dbReference type="InterPro" id="IPR008979">
    <property type="entry name" value="Galactose-bd-like_sf"/>
</dbReference>
<feature type="compositionally biased region" description="Basic residues" evidence="1">
    <location>
        <begin position="1620"/>
        <end position="1634"/>
    </location>
</feature>
<evidence type="ECO:0000256" key="1">
    <source>
        <dbReference type="SAM" id="MobiDB-lite"/>
    </source>
</evidence>
<evidence type="ECO:0000313" key="7">
    <source>
        <dbReference type="Proteomes" id="UP000050833"/>
    </source>
</evidence>
<dbReference type="InterPro" id="IPR046780">
    <property type="entry name" value="aBig_2"/>
</dbReference>
<dbReference type="Pfam" id="PF20736">
    <property type="entry name" value="Glyco_hydro127M"/>
    <property type="match status" value="1"/>
</dbReference>
<keyword evidence="2" id="KW-0812">Transmembrane</keyword>
<dbReference type="InterPro" id="IPR008928">
    <property type="entry name" value="6-hairpin_glycosidase_sf"/>
</dbReference>
<feature type="compositionally biased region" description="Low complexity" evidence="1">
    <location>
        <begin position="1553"/>
        <end position="1619"/>
    </location>
</feature>
<evidence type="ECO:0000259" key="5">
    <source>
        <dbReference type="Pfam" id="PF20736"/>
    </source>
</evidence>
<evidence type="ECO:0000313" key="6">
    <source>
        <dbReference type="EMBL" id="KQC86618.1"/>
    </source>
</evidence>
<feature type="transmembrane region" description="Helical" evidence="2">
    <location>
        <begin position="6"/>
        <end position="22"/>
    </location>
</feature>
<accession>A0AAW3JUM4</accession>
<dbReference type="InterPro" id="IPR013320">
    <property type="entry name" value="ConA-like_dom_sf"/>
</dbReference>
<sequence length="1706" mass="186856">MNNLCTGFFALGICVYAHLTHIEITKRKESVMKKTKKAASKCIAIVMSSAMVLSMPYIAGLQMSAQAAQKINRDDNSIVYAVDCGDLDVTTTPDDGPLGTHNSVTDQVYGADAQTGYKWGIVDSVSSPLTNGSCSIGGVSTDWTWPYEFVSGDQSKKTATNRYTKNQFETSTTISANQTRHIDYKFEVENGEYYVEVGFTDPWGCSKTPSVYANIGKDDETEIAKDFDVSTNSGVVTGTVKVTDGELTINARGTGDDNKAINMTYITIKEAGDTTLAQTDLDAISIPETVSGDIELPSKGSLADSEITWSSSNESVISKDGKVTRPAAGESDAEVTLTAAVKNGNVTLTKDFKVTVTAKKDMTDLEYFDSEKVEVTDEYYQNALELDVENMLKLDADRLLAGFRETAGYAAGMSASEIKEYMKNKERYGGNWENSLIGGHILGHYMSAVAQGIVNPGVTAEQKEKLTERLNYIIDSLADCQKKTEGVTGIEGYIFGATLPSSEFKKNVVLQFDNVESGKTNISTQAWVPWYTMHKILAGLTDAYEVAGNETALEVANKLATWIADRANSWDTSTQNKVLSVEYGGMNDALYQLYKVTDASNKEDFYSAAHKFDETSLFEGVLKGTDNILNNKHANTTIPKFLGALCRYETDDTQTKYLQYAESFWQMVIDKHTYVTGGNSEDEHFGADNVLDGERTVCNNETCNTYNMLKLSRRLFVITGDKKYADYYETTLINAIMSSQDHKTGLTMYFQPMASGYQKVFGTLENSFWCCTGSGMENFTKLQDSIYFKGKNVIAVNQYLASKATGDGYVIEQMGDLSKSDTMTFKVSGDSITFNLKLRMPYWVKDGKATVKFGDEEYDYEVKDGYIVIPNEKISQGAEFGIKLPMEVKAYNLADGKDTYAFKYGPYVLSAKLGKSKQSTTSHGVSVTVPSAKAVANDTIGITNADSVDEFIANINENLVKQDGTMNFTLSGTNVDYVFTTHYNQDEENYGIYWTYYVDADGRSSQAVLDEKQKNRIEDATIDKIEQLGRGQYELRFTLADGKETVDGLIDNGSVAEDAPNLARYAQASGSFTYKMIADESEDNYLLVTYAKEDDGKPIKITVGESVIADEILDSTKAEVKNITLANADREDYYQVMYKIPADVVKDNISELKVIENEQEVTKKVINITFSGGDKESARVCKSLSLMRAFRNTNTLTSVEYNEQTLTPDKEGKIEINTTYDKVPEVKFNISDKGGYVMAGSDIVDETENKKIKTNGKVTEVKIKVYAQDFETVSEYTLVVNTDYTGLDLSANLVKAFGFENNIDGAKAVSKALVPAVISGKTYTYTDGNTNKALSMDGTYGLKLLDDASKLGESYTISFAIKPSEVGNKYNPTLTAGTFSPEYWLNLTLDGKIWTHDSAGYIETTVSNAYTAGEWQTVTLTVDGTKQGTKDGTVSGKLYVNGEIVSEGNVAKDIMKKSGAAVYFGVNAWDAYFNGGLDDVLLFDKALTQSEVSALGCNVINADTVKKAKETASPSPSPVTGDDTKQPETPATGTEQPDVKATDTPSPAETSKAPQQTTSEPQQTEQATAAPTKTPDNNGSDNNNNTTTKPTNEPTAAPTVKPTTKPTVNPTKTPATTKKPTVKVKKKKMSVKKVIAKRNTKKITGVLSVSGTKVMVKVGSAKNKKAKVKGKKFTFKVSKKLKRKTKIVITVTKSKYYKVKKTVKVK</sequence>
<dbReference type="GO" id="GO:0005975">
    <property type="term" value="P:carbohydrate metabolic process"/>
    <property type="evidence" value="ECO:0007669"/>
    <property type="project" value="InterPro"/>
</dbReference>
<name>A0AAW3JUM4_9FIRM</name>
<evidence type="ECO:0000259" key="3">
    <source>
        <dbReference type="Pfam" id="PF07944"/>
    </source>
</evidence>
<dbReference type="RefSeq" id="WP_055942355.1">
    <property type="nucleotide sequence ID" value="NZ_JAQDCV010000001.1"/>
</dbReference>
<feature type="domain" description="Atrophied bacterial Ig" evidence="4">
    <location>
        <begin position="288"/>
        <end position="358"/>
    </location>
</feature>
<feature type="region of interest" description="Disordered" evidence="1">
    <location>
        <begin position="1508"/>
        <end position="1634"/>
    </location>
</feature>
<evidence type="ECO:0000259" key="4">
    <source>
        <dbReference type="Pfam" id="PF20578"/>
    </source>
</evidence>
<reference evidence="6 7" key="1">
    <citation type="submission" date="2015-10" db="EMBL/GenBank/DDBJ databases">
        <title>Butyribacter intestini gen. nov., sp. nov., a butyric acid-producing bacterium of the family Lachnospiraceae isolated from the human faeces.</title>
        <authorList>
            <person name="Zou Y."/>
            <person name="Xue W."/>
            <person name="Luo G."/>
            <person name="Lv M."/>
        </authorList>
    </citation>
    <scope>NUCLEOTIDE SEQUENCE [LARGE SCALE GENOMIC DNA]</scope>
    <source>
        <strain evidence="6 7">TF01-11</strain>
    </source>
</reference>
<feature type="domain" description="Non-reducing end beta-L-arabinofuranosidase-like GH127 catalytic" evidence="3">
    <location>
        <begin position="372"/>
        <end position="784"/>
    </location>
</feature>
<dbReference type="SUPFAM" id="SSF49899">
    <property type="entry name" value="Concanavalin A-like lectins/glucanases"/>
    <property type="match status" value="1"/>
</dbReference>
<dbReference type="Pfam" id="PF13385">
    <property type="entry name" value="Laminin_G_3"/>
    <property type="match status" value="1"/>
</dbReference>
<dbReference type="EMBL" id="LLKB01000001">
    <property type="protein sequence ID" value="KQC86618.1"/>
    <property type="molecule type" value="Genomic_DNA"/>
</dbReference>
<keyword evidence="7" id="KW-1185">Reference proteome</keyword>
<dbReference type="PANTHER" id="PTHR31151">
    <property type="entry name" value="PROLINE-TRNA LIGASE (DUF1680)"/>
    <property type="match status" value="1"/>
</dbReference>
<organism evidence="6 7">
    <name type="scientific">Butyribacter intestini</name>
    <dbReference type="NCBI Taxonomy" id="1703332"/>
    <lineage>
        <taxon>Bacteria</taxon>
        <taxon>Bacillati</taxon>
        <taxon>Bacillota</taxon>
        <taxon>Clostridia</taxon>
        <taxon>Lachnospirales</taxon>
        <taxon>Lachnospiraceae</taxon>
        <taxon>Butyribacter</taxon>
    </lineage>
</organism>
<dbReference type="InterPro" id="IPR049046">
    <property type="entry name" value="Beta-AFase-like_GH127_middle"/>
</dbReference>
<dbReference type="InterPro" id="IPR012878">
    <property type="entry name" value="Beta-AFase-like_GH127_cat"/>
</dbReference>
<dbReference type="Gene3D" id="2.60.120.200">
    <property type="match status" value="1"/>
</dbReference>
<dbReference type="Proteomes" id="UP000050833">
    <property type="component" value="Unassembled WGS sequence"/>
</dbReference>
<gene>
    <name evidence="6" type="ORF">APZ18_05485</name>
</gene>
<proteinExistence type="predicted"/>
<keyword evidence="2" id="KW-1133">Transmembrane helix</keyword>
<keyword evidence="2" id="KW-0472">Membrane</keyword>
<comment type="caution">
    <text evidence="6">The sequence shown here is derived from an EMBL/GenBank/DDBJ whole genome shotgun (WGS) entry which is preliminary data.</text>
</comment>
<feature type="domain" description="Non-reducing end beta-L-arabinofuranosidase-like GH127 middle" evidence="5">
    <location>
        <begin position="794"/>
        <end position="886"/>
    </location>
</feature>
<dbReference type="PANTHER" id="PTHR31151:SF0">
    <property type="entry name" value="PROLINE-TRNA LIGASE (DUF1680)"/>
    <property type="match status" value="1"/>
</dbReference>
<dbReference type="SUPFAM" id="SSF49785">
    <property type="entry name" value="Galactose-binding domain-like"/>
    <property type="match status" value="1"/>
</dbReference>
<protein>
    <submittedName>
        <fullName evidence="6">Uncharacterized protein</fullName>
    </submittedName>
</protein>